<proteinExistence type="predicted"/>
<dbReference type="PANTHER" id="PTHR37471:SF1">
    <property type="entry name" value="AB HYDROLASE-1 DOMAIN-CONTAINING PROTEIN"/>
    <property type="match status" value="1"/>
</dbReference>
<feature type="transmembrane region" description="Helical" evidence="1">
    <location>
        <begin position="239"/>
        <end position="262"/>
    </location>
</feature>
<evidence type="ECO:0000313" key="2">
    <source>
        <dbReference type="EMBL" id="ORY51500.1"/>
    </source>
</evidence>
<keyword evidence="1" id="KW-0472">Membrane</keyword>
<keyword evidence="1" id="KW-1133">Transmembrane helix</keyword>
<keyword evidence="1" id="KW-0812">Transmembrane</keyword>
<dbReference type="PANTHER" id="PTHR37471">
    <property type="entry name" value="UNNAMED PRODUCT"/>
    <property type="match status" value="1"/>
</dbReference>
<dbReference type="Gene3D" id="3.40.50.1820">
    <property type="entry name" value="alpha/beta hydrolase"/>
    <property type="match status" value="1"/>
</dbReference>
<dbReference type="SUPFAM" id="SSF53474">
    <property type="entry name" value="alpha/beta-Hydrolases"/>
    <property type="match status" value="1"/>
</dbReference>
<comment type="caution">
    <text evidence="2">The sequence shown here is derived from an EMBL/GenBank/DDBJ whole genome shotgun (WGS) entry which is preliminary data.</text>
</comment>
<dbReference type="STRING" id="329046.A0A1Y2CWV4"/>
<evidence type="ECO:0008006" key="4">
    <source>
        <dbReference type="Google" id="ProtNLM"/>
    </source>
</evidence>
<protein>
    <recommendedName>
        <fullName evidence="4">AB hydrolase-1 domain-containing protein</fullName>
    </recommendedName>
</protein>
<dbReference type="AlphaFoldDB" id="A0A1Y2CWV4"/>
<organism evidence="2 3">
    <name type="scientific">Rhizoclosmatium globosum</name>
    <dbReference type="NCBI Taxonomy" id="329046"/>
    <lineage>
        <taxon>Eukaryota</taxon>
        <taxon>Fungi</taxon>
        <taxon>Fungi incertae sedis</taxon>
        <taxon>Chytridiomycota</taxon>
        <taxon>Chytridiomycota incertae sedis</taxon>
        <taxon>Chytridiomycetes</taxon>
        <taxon>Chytridiales</taxon>
        <taxon>Chytriomycetaceae</taxon>
        <taxon>Rhizoclosmatium</taxon>
    </lineage>
</organism>
<sequence length="372" mass="43085">MESDLLSIPLHNFLTRIFDVQPKWSLSHFTSLLKMPIGHSRLKLTLLSFATTVLDAIPIFATVFSVLQFMKMFPPNTAIGIPSNLEHNLSIYLHMETAFLVYFYLQYQRLQKHIPPPPLSELERGKTFFRILDHSSNEFRDYFAGWFYWKANKKQVLAAEFHLIRRDNFRDWFSWMLYGARSYDQLLQDPNKQPLVAELNAFIQDFELAKNIVIQPGRNGDMEPLILNYNTVEAYPKPLIFYSIIALVESIAFVFLHCMGFQRFNHKTRELYEATTGINYWKLSRETESKHLPIVFFHGIGCGLFPYVELLMKVVKSNATSTIFLVELPHVAMRLTDNVPSMQQTIFEVETMLDSHGFPSCIVVGHSLGTAV</sequence>
<feature type="transmembrane region" description="Helical" evidence="1">
    <location>
        <begin position="291"/>
        <end position="308"/>
    </location>
</feature>
<accession>A0A1Y2CWV4</accession>
<feature type="transmembrane region" description="Helical" evidence="1">
    <location>
        <begin position="44"/>
        <end position="69"/>
    </location>
</feature>
<dbReference type="EMBL" id="MCGO01000005">
    <property type="protein sequence ID" value="ORY51500.1"/>
    <property type="molecule type" value="Genomic_DNA"/>
</dbReference>
<gene>
    <name evidence="2" type="ORF">BCR33DRAFT_457265</name>
</gene>
<dbReference type="InterPro" id="IPR029058">
    <property type="entry name" value="AB_hydrolase_fold"/>
</dbReference>
<reference evidence="2 3" key="1">
    <citation type="submission" date="2016-07" db="EMBL/GenBank/DDBJ databases">
        <title>Pervasive Adenine N6-methylation of Active Genes in Fungi.</title>
        <authorList>
            <consortium name="DOE Joint Genome Institute"/>
            <person name="Mondo S.J."/>
            <person name="Dannebaum R.O."/>
            <person name="Kuo R.C."/>
            <person name="Labutti K."/>
            <person name="Haridas S."/>
            <person name="Kuo A."/>
            <person name="Salamov A."/>
            <person name="Ahrendt S.R."/>
            <person name="Lipzen A."/>
            <person name="Sullivan W."/>
            <person name="Andreopoulos W.B."/>
            <person name="Clum A."/>
            <person name="Lindquist E."/>
            <person name="Daum C."/>
            <person name="Ramamoorthy G.K."/>
            <person name="Gryganskyi A."/>
            <person name="Culley D."/>
            <person name="Magnuson J.K."/>
            <person name="James T.Y."/>
            <person name="O'Malley M.A."/>
            <person name="Stajich J.E."/>
            <person name="Spatafora J.W."/>
            <person name="Visel A."/>
            <person name="Grigoriev I.V."/>
        </authorList>
    </citation>
    <scope>NUCLEOTIDE SEQUENCE [LARGE SCALE GENOMIC DNA]</scope>
    <source>
        <strain evidence="2 3">JEL800</strain>
    </source>
</reference>
<dbReference type="Proteomes" id="UP000193642">
    <property type="component" value="Unassembled WGS sequence"/>
</dbReference>
<evidence type="ECO:0000313" key="3">
    <source>
        <dbReference type="Proteomes" id="UP000193642"/>
    </source>
</evidence>
<evidence type="ECO:0000256" key="1">
    <source>
        <dbReference type="SAM" id="Phobius"/>
    </source>
</evidence>
<name>A0A1Y2CWV4_9FUNG</name>
<keyword evidence="3" id="KW-1185">Reference proteome</keyword>
<dbReference type="OrthoDB" id="6431331at2759"/>